<comment type="cofactor">
    <cofactor evidence="1">
        <name>Zn(2+)</name>
        <dbReference type="ChEBI" id="CHEBI:29105"/>
    </cofactor>
</comment>
<dbReference type="InterPro" id="IPR001915">
    <property type="entry name" value="Peptidase_M48"/>
</dbReference>
<keyword evidence="4" id="KW-0378">Hydrolase</keyword>
<evidence type="ECO:0000256" key="2">
    <source>
        <dbReference type="ARBA" id="ARBA00022670"/>
    </source>
</evidence>
<keyword evidence="2 10" id="KW-0645">Protease</keyword>
<feature type="domain" description="Peptidase M48" evidence="9">
    <location>
        <begin position="39"/>
        <end position="224"/>
    </location>
</feature>
<keyword evidence="5" id="KW-0862">Zinc</keyword>
<dbReference type="InterPro" id="IPR011990">
    <property type="entry name" value="TPR-like_helical_dom_sf"/>
</dbReference>
<dbReference type="SUPFAM" id="SSF48452">
    <property type="entry name" value="TPR-like"/>
    <property type="match status" value="1"/>
</dbReference>
<feature type="signal peptide" evidence="8">
    <location>
        <begin position="1"/>
        <end position="28"/>
    </location>
</feature>
<evidence type="ECO:0000256" key="3">
    <source>
        <dbReference type="ARBA" id="ARBA00022723"/>
    </source>
</evidence>
<feature type="chain" id="PRO_5025486961" evidence="8">
    <location>
        <begin position="29"/>
        <end position="452"/>
    </location>
</feature>
<gene>
    <name evidence="10" type="ORF">GSH16_10040</name>
</gene>
<evidence type="ECO:0000256" key="6">
    <source>
        <dbReference type="ARBA" id="ARBA00023049"/>
    </source>
</evidence>
<reference evidence="10 11" key="1">
    <citation type="submission" date="2019-12" db="EMBL/GenBank/DDBJ databases">
        <title>Strain KN286 was isolated from seawater, which was collected from Caroline Seamount in the tropical western Pacific.</title>
        <authorList>
            <person name="Wang Q."/>
        </authorList>
    </citation>
    <scope>NUCLEOTIDE SEQUENCE [LARGE SCALE GENOMIC DNA]</scope>
    <source>
        <strain evidence="10 11">KN286</strain>
    </source>
</reference>
<evidence type="ECO:0000256" key="5">
    <source>
        <dbReference type="ARBA" id="ARBA00022833"/>
    </source>
</evidence>
<keyword evidence="8" id="KW-0732">Signal</keyword>
<dbReference type="Proteomes" id="UP000436016">
    <property type="component" value="Unassembled WGS sequence"/>
</dbReference>
<evidence type="ECO:0000259" key="9">
    <source>
        <dbReference type="Pfam" id="PF01435"/>
    </source>
</evidence>
<evidence type="ECO:0000256" key="4">
    <source>
        <dbReference type="ARBA" id="ARBA00022801"/>
    </source>
</evidence>
<dbReference type="Pfam" id="PF01435">
    <property type="entry name" value="Peptidase_M48"/>
    <property type="match status" value="1"/>
</dbReference>
<dbReference type="Pfam" id="PF13181">
    <property type="entry name" value="TPR_8"/>
    <property type="match status" value="1"/>
</dbReference>
<dbReference type="PANTHER" id="PTHR22726:SF1">
    <property type="entry name" value="METALLOENDOPEPTIDASE OMA1, MITOCHONDRIAL"/>
    <property type="match status" value="1"/>
</dbReference>
<dbReference type="CDD" id="cd07324">
    <property type="entry name" value="M48C_Oma1-like"/>
    <property type="match status" value="1"/>
</dbReference>
<keyword evidence="11" id="KW-1185">Reference proteome</keyword>
<dbReference type="GO" id="GO:0016020">
    <property type="term" value="C:membrane"/>
    <property type="evidence" value="ECO:0007669"/>
    <property type="project" value="TreeGrafter"/>
</dbReference>
<keyword evidence="7" id="KW-0802">TPR repeat</keyword>
<dbReference type="GO" id="GO:0004222">
    <property type="term" value="F:metalloendopeptidase activity"/>
    <property type="evidence" value="ECO:0007669"/>
    <property type="project" value="InterPro"/>
</dbReference>
<keyword evidence="3" id="KW-0479">Metal-binding</keyword>
<dbReference type="Gene3D" id="3.30.2010.10">
    <property type="entry name" value="Metalloproteases ('zincins'), catalytic domain"/>
    <property type="match status" value="1"/>
</dbReference>
<dbReference type="InterPro" id="IPR051156">
    <property type="entry name" value="Mito/Outer_Membr_Metalloprot"/>
</dbReference>
<dbReference type="PROSITE" id="PS50005">
    <property type="entry name" value="TPR"/>
    <property type="match status" value="1"/>
</dbReference>
<keyword evidence="6 10" id="KW-0482">Metalloprotease</keyword>
<dbReference type="PANTHER" id="PTHR22726">
    <property type="entry name" value="METALLOENDOPEPTIDASE OMA1"/>
    <property type="match status" value="1"/>
</dbReference>
<evidence type="ECO:0000313" key="11">
    <source>
        <dbReference type="Proteomes" id="UP000436016"/>
    </source>
</evidence>
<accession>A0A6B0TMJ8</accession>
<dbReference type="GO" id="GO:0051603">
    <property type="term" value="P:proteolysis involved in protein catabolic process"/>
    <property type="evidence" value="ECO:0007669"/>
    <property type="project" value="TreeGrafter"/>
</dbReference>
<proteinExistence type="predicted"/>
<dbReference type="AlphaFoldDB" id="A0A6B0TMJ8"/>
<organism evidence="10 11">
    <name type="scientific">Oceanomicrobium pacificus</name>
    <dbReference type="NCBI Taxonomy" id="2692916"/>
    <lineage>
        <taxon>Bacteria</taxon>
        <taxon>Pseudomonadati</taxon>
        <taxon>Pseudomonadota</taxon>
        <taxon>Alphaproteobacteria</taxon>
        <taxon>Rhodobacterales</taxon>
        <taxon>Paracoccaceae</taxon>
        <taxon>Oceanomicrobium</taxon>
    </lineage>
</organism>
<name>A0A6B0TMJ8_9RHOB</name>
<comment type="caution">
    <text evidence="10">The sequence shown here is derived from an EMBL/GenBank/DDBJ whole genome shotgun (WGS) entry which is preliminary data.</text>
</comment>
<evidence type="ECO:0000313" key="10">
    <source>
        <dbReference type="EMBL" id="MXU65790.1"/>
    </source>
</evidence>
<dbReference type="Gene3D" id="1.25.40.10">
    <property type="entry name" value="Tetratricopeptide repeat domain"/>
    <property type="match status" value="1"/>
</dbReference>
<sequence>MGKAIKTLAARALLAGLIALSSALPAAAQALIRDAEIERTLRRISDPIFRAAGLNPSSVNLYIIQNRELNAFVAGGQNIFIHTGLITKLETMPELQAVIAHETGHIIGGHLNRKLDMMRGTATVTGLATILAVAAAAATGSGDAAAAAMAGSQQVMQRNLLANNRAQEAAADQASLRIMTAAGIDASAALKVQDLFRGQEILSMRRADPYAQTHPMSSDRIRYMENGVANQPVMPPPDPDLVYWHKRMQAKFNGFLLHPNTALKRVPRGDTGEFATLTRAIAYHRLPDAAKSMAAIDALIDARPDDAYYHELKGQFLLENGKAAAAVTAYRRALDLAPDTPLIMAGLGRALVALDTRAADTEALGLLETARRKDPGDTVALHNLARAYARTGQMGMASLVTAERYALMTRLRDAHLHATRAAAALPPGSPGARRAQDIITMAERLNSEGRNR</sequence>
<dbReference type="GO" id="GO:0046872">
    <property type="term" value="F:metal ion binding"/>
    <property type="evidence" value="ECO:0007669"/>
    <property type="project" value="UniProtKB-KW"/>
</dbReference>
<feature type="repeat" description="TPR" evidence="7">
    <location>
        <begin position="307"/>
        <end position="340"/>
    </location>
</feature>
<evidence type="ECO:0000256" key="7">
    <source>
        <dbReference type="PROSITE-ProRule" id="PRU00339"/>
    </source>
</evidence>
<dbReference type="RefSeq" id="WP_160854583.1">
    <property type="nucleotide sequence ID" value="NZ_WUWG01000003.1"/>
</dbReference>
<evidence type="ECO:0000256" key="1">
    <source>
        <dbReference type="ARBA" id="ARBA00001947"/>
    </source>
</evidence>
<dbReference type="EMBL" id="WUWG01000003">
    <property type="protein sequence ID" value="MXU65790.1"/>
    <property type="molecule type" value="Genomic_DNA"/>
</dbReference>
<dbReference type="InterPro" id="IPR019734">
    <property type="entry name" value="TPR_rpt"/>
</dbReference>
<protein>
    <submittedName>
        <fullName evidence="10">M48 family metalloprotease</fullName>
    </submittedName>
</protein>
<evidence type="ECO:0000256" key="8">
    <source>
        <dbReference type="SAM" id="SignalP"/>
    </source>
</evidence>